<sequence length="324" mass="36300">MRISTLGFAAALLTGLVNVASASAQTFTDPGSYNNFIVAEQRTMLKKNLRYISKSAHSDNEKKIDARRVELVKQTELSLNKLAKMPAFKDDKGFKEQTTEAFYQLLKVYSEDYKAVDMLAATRTATAENMEQYFKLQEVAERKLQAINDSVDAAQQRFAKRHGMSISADPEGERLAKFMAQVSEVNAYQHKVVLAQFRIEKSSAKLSDAISAQDAVSFEAARVKLLEDTKVALTELATIPAFRNKDTQYRDAAKSLVNFYAGMCQNQFPKFHELMLRKDQLTKADVTAINGYINQLNTGSQKFTQAYNQAGSNFMAAYIPVMND</sequence>
<keyword evidence="3" id="KW-1185">Reference proteome</keyword>
<proteinExistence type="predicted"/>
<organism evidence="2 3">
    <name type="scientific">Solirubrum puertoriconensis</name>
    <dbReference type="NCBI Taxonomy" id="1751427"/>
    <lineage>
        <taxon>Bacteria</taxon>
        <taxon>Pseudomonadati</taxon>
        <taxon>Bacteroidota</taxon>
        <taxon>Cytophagia</taxon>
        <taxon>Cytophagales</taxon>
    </lineage>
</organism>
<comment type="caution">
    <text evidence="2">The sequence shown here is derived from an EMBL/GenBank/DDBJ whole genome shotgun (WGS) entry which is preliminary data.</text>
</comment>
<dbReference type="AlphaFoldDB" id="A0A9X0L5N7"/>
<accession>A0A9X0L5N7</accession>
<dbReference type="EMBL" id="LNAL01000006">
    <property type="protein sequence ID" value="KUG08866.1"/>
    <property type="molecule type" value="Genomic_DNA"/>
</dbReference>
<evidence type="ECO:0000256" key="1">
    <source>
        <dbReference type="SAM" id="SignalP"/>
    </source>
</evidence>
<keyword evidence="1" id="KW-0732">Signal</keyword>
<evidence type="ECO:0008006" key="4">
    <source>
        <dbReference type="Google" id="ProtNLM"/>
    </source>
</evidence>
<evidence type="ECO:0000313" key="2">
    <source>
        <dbReference type="EMBL" id="KUG08866.1"/>
    </source>
</evidence>
<dbReference type="Proteomes" id="UP000054223">
    <property type="component" value="Unassembled WGS sequence"/>
</dbReference>
<feature type="signal peptide" evidence="1">
    <location>
        <begin position="1"/>
        <end position="24"/>
    </location>
</feature>
<protein>
    <recommendedName>
        <fullName evidence="4">DUF3829 domain-containing protein</fullName>
    </recommendedName>
</protein>
<name>A0A9X0L5N7_SOLP1</name>
<dbReference type="RefSeq" id="WP_059070671.1">
    <property type="nucleotide sequence ID" value="NZ_LNAL01000006.1"/>
</dbReference>
<evidence type="ECO:0000313" key="3">
    <source>
        <dbReference type="Proteomes" id="UP000054223"/>
    </source>
</evidence>
<gene>
    <name evidence="2" type="ORF">ASU33_12140</name>
</gene>
<reference evidence="2 3" key="1">
    <citation type="submission" date="2015-11" db="EMBL/GenBank/DDBJ databases">
        <title>Solirubrum puertoriconensis gen. nov. an environmental bacteria isolated in Puerto Rico.</title>
        <authorList>
            <person name="Cuebas-Irizarry M.F."/>
            <person name="Montalvo-Rodriguez R."/>
        </authorList>
    </citation>
    <scope>NUCLEOTIDE SEQUENCE [LARGE SCALE GENOMIC DNA]</scope>
    <source>
        <strain evidence="2 3">MC1A</strain>
    </source>
</reference>
<feature type="chain" id="PRO_5040788223" description="DUF3829 domain-containing protein" evidence="1">
    <location>
        <begin position="25"/>
        <end position="324"/>
    </location>
</feature>
<dbReference type="OrthoDB" id="870356at2"/>